<name>W7UA47_9STRA</name>
<comment type="caution">
    <text evidence="1">The sequence shown here is derived from an EMBL/GenBank/DDBJ whole genome shotgun (WGS) entry which is preliminary data.</text>
</comment>
<protein>
    <submittedName>
        <fullName evidence="1">Uncharacterized protein</fullName>
    </submittedName>
</protein>
<accession>W7UA47</accession>
<reference evidence="1 2" key="1">
    <citation type="journal article" date="2014" name="Mol. Plant">
        <title>Chromosome Scale Genome Assembly and Transcriptome Profiling of Nannochloropsis gaditana in Nitrogen Depletion.</title>
        <authorList>
            <person name="Corteggiani Carpinelli E."/>
            <person name="Telatin A."/>
            <person name="Vitulo N."/>
            <person name="Forcato C."/>
            <person name="D'Angelo M."/>
            <person name="Schiavon R."/>
            <person name="Vezzi A."/>
            <person name="Giacometti G.M."/>
            <person name="Morosinotto T."/>
            <person name="Valle G."/>
        </authorList>
    </citation>
    <scope>NUCLEOTIDE SEQUENCE [LARGE SCALE GENOMIC DNA]</scope>
    <source>
        <strain evidence="1 2">B-31</strain>
    </source>
</reference>
<dbReference type="AlphaFoldDB" id="W7UA47"/>
<gene>
    <name evidence="1" type="ORF">Naga_100050g4</name>
</gene>
<proteinExistence type="predicted"/>
<dbReference type="Proteomes" id="UP000019335">
    <property type="component" value="Chromosome 2"/>
</dbReference>
<evidence type="ECO:0000313" key="2">
    <source>
        <dbReference type="Proteomes" id="UP000019335"/>
    </source>
</evidence>
<organism evidence="1 2">
    <name type="scientific">Nannochloropsis gaditana</name>
    <dbReference type="NCBI Taxonomy" id="72520"/>
    <lineage>
        <taxon>Eukaryota</taxon>
        <taxon>Sar</taxon>
        <taxon>Stramenopiles</taxon>
        <taxon>Ochrophyta</taxon>
        <taxon>Eustigmatophyceae</taxon>
        <taxon>Eustigmatales</taxon>
        <taxon>Monodopsidaceae</taxon>
        <taxon>Nannochloropsis</taxon>
    </lineage>
</organism>
<keyword evidence="2" id="KW-1185">Reference proteome</keyword>
<evidence type="ECO:0000313" key="1">
    <source>
        <dbReference type="EMBL" id="EWM29651.1"/>
    </source>
</evidence>
<dbReference type="EMBL" id="AZIL01000125">
    <property type="protein sequence ID" value="EWM29651.1"/>
    <property type="molecule type" value="Genomic_DNA"/>
</dbReference>
<sequence>MALLEKTGIPCNSGDGMPHCMFQGGGYMIKHWTPALFSSLSWQILIHSKKRKCSLKKYARRRLTVSTSVWCSVKSRGSVSESVNTGIFILPAFESWLGVFPEGEMSSMLKRRAPRQAGNRTALPLRLDGWQDRETLHSHSQGSDL</sequence>